<dbReference type="AlphaFoldDB" id="A0A6J2U711"/>
<dbReference type="Proteomes" id="UP000504634">
    <property type="component" value="Unplaced"/>
</dbReference>
<keyword evidence="4" id="KW-0812">Transmembrane</keyword>
<dbReference type="Gene3D" id="3.80.10.10">
    <property type="entry name" value="Ribonuclease Inhibitor"/>
    <property type="match status" value="2"/>
</dbReference>
<keyword evidence="5" id="KW-1185">Reference proteome</keyword>
<feature type="region of interest" description="Disordered" evidence="3">
    <location>
        <begin position="396"/>
        <end position="415"/>
    </location>
</feature>
<dbReference type="InterPro" id="IPR001611">
    <property type="entry name" value="Leu-rich_rpt"/>
</dbReference>
<feature type="region of interest" description="Disordered" evidence="3">
    <location>
        <begin position="502"/>
        <end position="544"/>
    </location>
</feature>
<dbReference type="InterPro" id="IPR003591">
    <property type="entry name" value="Leu-rich_rpt_typical-subtyp"/>
</dbReference>
<dbReference type="Pfam" id="PF13855">
    <property type="entry name" value="LRR_8"/>
    <property type="match status" value="2"/>
</dbReference>
<feature type="transmembrane region" description="Helical" evidence="4">
    <location>
        <begin position="363"/>
        <end position="386"/>
    </location>
</feature>
<dbReference type="InterPro" id="IPR050333">
    <property type="entry name" value="SLRP"/>
</dbReference>
<name>A0A6J2U711_DROLE</name>
<feature type="compositionally biased region" description="Pro residues" evidence="3">
    <location>
        <begin position="530"/>
        <end position="541"/>
    </location>
</feature>
<evidence type="ECO:0000256" key="1">
    <source>
        <dbReference type="ARBA" id="ARBA00022614"/>
    </source>
</evidence>
<dbReference type="InterPro" id="IPR032675">
    <property type="entry name" value="LRR_dom_sf"/>
</dbReference>
<accession>A0A6J2U711</accession>
<dbReference type="OrthoDB" id="4691307at2759"/>
<keyword evidence="1" id="KW-0433">Leucine-rich repeat</keyword>
<dbReference type="SMART" id="SM00369">
    <property type="entry name" value="LRR_TYP"/>
    <property type="match status" value="4"/>
</dbReference>
<keyword evidence="2" id="KW-0677">Repeat</keyword>
<evidence type="ECO:0000256" key="4">
    <source>
        <dbReference type="SAM" id="Phobius"/>
    </source>
</evidence>
<protein>
    <submittedName>
        <fullName evidence="6">Uncharacterized protein LOC115631645</fullName>
    </submittedName>
</protein>
<proteinExistence type="predicted"/>
<dbReference type="PANTHER" id="PTHR45712:SF22">
    <property type="entry name" value="INSULIN-LIKE GROWTH FACTOR-BINDING PROTEIN COMPLEX ACID LABILE SUBUNIT"/>
    <property type="match status" value="1"/>
</dbReference>
<feature type="compositionally biased region" description="Basic residues" evidence="3">
    <location>
        <begin position="438"/>
        <end position="451"/>
    </location>
</feature>
<keyword evidence="4" id="KW-1133">Transmembrane helix</keyword>
<organism evidence="5 6">
    <name type="scientific">Drosophila lebanonensis</name>
    <name type="common">Fruit fly</name>
    <name type="synonym">Scaptodrosophila lebanonensis</name>
    <dbReference type="NCBI Taxonomy" id="7225"/>
    <lineage>
        <taxon>Eukaryota</taxon>
        <taxon>Metazoa</taxon>
        <taxon>Ecdysozoa</taxon>
        <taxon>Arthropoda</taxon>
        <taxon>Hexapoda</taxon>
        <taxon>Insecta</taxon>
        <taxon>Pterygota</taxon>
        <taxon>Neoptera</taxon>
        <taxon>Endopterygota</taxon>
        <taxon>Diptera</taxon>
        <taxon>Brachycera</taxon>
        <taxon>Muscomorpha</taxon>
        <taxon>Ephydroidea</taxon>
        <taxon>Drosophilidae</taxon>
        <taxon>Scaptodrosophila</taxon>
    </lineage>
</organism>
<evidence type="ECO:0000313" key="5">
    <source>
        <dbReference type="Proteomes" id="UP000504634"/>
    </source>
</evidence>
<evidence type="ECO:0000256" key="3">
    <source>
        <dbReference type="SAM" id="MobiDB-lite"/>
    </source>
</evidence>
<reference evidence="6" key="1">
    <citation type="submission" date="2025-08" db="UniProtKB">
        <authorList>
            <consortium name="RefSeq"/>
        </authorList>
    </citation>
    <scope>IDENTIFICATION</scope>
    <source>
        <strain evidence="6">11010-0011.00</strain>
        <tissue evidence="6">Whole body</tissue>
    </source>
</reference>
<evidence type="ECO:0000256" key="2">
    <source>
        <dbReference type="ARBA" id="ARBA00022737"/>
    </source>
</evidence>
<gene>
    <name evidence="6" type="primary">LOC115631645</name>
</gene>
<evidence type="ECO:0000313" key="6">
    <source>
        <dbReference type="RefSeq" id="XP_030384316.1"/>
    </source>
</evidence>
<dbReference type="PROSITE" id="PS51450">
    <property type="entry name" value="LRR"/>
    <property type="match status" value="1"/>
</dbReference>
<feature type="compositionally biased region" description="Polar residues" evidence="3">
    <location>
        <begin position="398"/>
        <end position="408"/>
    </location>
</feature>
<dbReference type="RefSeq" id="XP_030384316.1">
    <property type="nucleotide sequence ID" value="XM_030528456.1"/>
</dbReference>
<feature type="region of interest" description="Disordered" evidence="3">
    <location>
        <begin position="422"/>
        <end position="460"/>
    </location>
</feature>
<dbReference type="SUPFAM" id="SSF52058">
    <property type="entry name" value="L domain-like"/>
    <property type="match status" value="1"/>
</dbReference>
<dbReference type="GeneID" id="115631645"/>
<dbReference type="PANTHER" id="PTHR45712">
    <property type="entry name" value="AGAP008170-PA"/>
    <property type="match status" value="1"/>
</dbReference>
<sequence>MTLRCVIKPKMWLGLKQTLLYAGLLLCVLLQVCRSKTQLFCPSVCSCDLYEQRNRAICSAKRLISANMEMPKTVELLDLSYNDITNVDADCFGTTVHLLNLTLAHNSIQTIHVDAFSTLRHLQALDLSYNRLEYVDEHMLESNDQLHYLNLEGNKLATLDSQPLLRSKSLRILVLRNAQINQISVELLSALPQLRQLDLAQNMLITVSSGAFYAPRFLTDLNLDENPLNCDRPLYKFARTLRQRGIALSMSDCQFELEGPEEGEQLDPDHGNANLEANIFQRIEQQIDIINEEPRSVMDVWRILPEDSDELKDEQPEDPLQPLLNVCEGTRDQLCQRYHNCLESVSETFLKRRHSYDEDDVKLAFVVGGATGICMVIFIIAFALCLKSCCELRRKGSSSEVDGPQQTADDAEPTVRLQGVASQPLTTLLPPAPPSHTRVPRRSNPPRHPRATSRALVRQPYGPQDNFVSRLFGRPARQQYYRTLNQNTATLIRRLSRSNLFTNRQSEPNSPATPPASTSQFYVSENGPSTNPPRPETPPPNYGDVVVIEHCDSK</sequence>
<keyword evidence="4" id="KW-0472">Membrane</keyword>